<feature type="transmembrane region" description="Helical" evidence="1">
    <location>
        <begin position="12"/>
        <end position="31"/>
    </location>
</feature>
<evidence type="ECO:0000313" key="2">
    <source>
        <dbReference type="EMBL" id="GAA0340772.1"/>
    </source>
</evidence>
<reference evidence="2 3" key="1">
    <citation type="journal article" date="2019" name="Int. J. Syst. Evol. Microbiol.">
        <title>The Global Catalogue of Microorganisms (GCM) 10K type strain sequencing project: providing services to taxonomists for standard genome sequencing and annotation.</title>
        <authorList>
            <consortium name="The Broad Institute Genomics Platform"/>
            <consortium name="The Broad Institute Genome Sequencing Center for Infectious Disease"/>
            <person name="Wu L."/>
            <person name="Ma J."/>
        </authorList>
    </citation>
    <scope>NUCLEOTIDE SEQUENCE [LARGE SCALE GENOMIC DNA]</scope>
    <source>
        <strain evidence="2 3">JCM 13378</strain>
    </source>
</reference>
<protein>
    <recommendedName>
        <fullName evidence="4">DUF4386 domain-containing protein</fullName>
    </recommendedName>
</protein>
<dbReference type="InterPro" id="IPR025495">
    <property type="entry name" value="DUF4386"/>
</dbReference>
<accession>A0ABN0WKW3</accession>
<keyword evidence="1" id="KW-0812">Transmembrane</keyword>
<evidence type="ECO:0000313" key="3">
    <source>
        <dbReference type="Proteomes" id="UP001501757"/>
    </source>
</evidence>
<organism evidence="2 3">
    <name type="scientific">Bowmanella denitrificans</name>
    <dbReference type="NCBI Taxonomy" id="366582"/>
    <lineage>
        <taxon>Bacteria</taxon>
        <taxon>Pseudomonadati</taxon>
        <taxon>Pseudomonadota</taxon>
        <taxon>Gammaproteobacteria</taxon>
        <taxon>Alteromonadales</taxon>
        <taxon>Alteromonadaceae</taxon>
        <taxon>Bowmanella</taxon>
    </lineage>
</organism>
<evidence type="ECO:0008006" key="4">
    <source>
        <dbReference type="Google" id="ProtNLM"/>
    </source>
</evidence>
<dbReference type="Pfam" id="PF14329">
    <property type="entry name" value="DUF4386"/>
    <property type="match status" value="1"/>
</dbReference>
<name>A0ABN0WKW3_9ALTE</name>
<feature type="transmembrane region" description="Helical" evidence="1">
    <location>
        <begin position="86"/>
        <end position="108"/>
    </location>
</feature>
<gene>
    <name evidence="2" type="ORF">GCM10009092_01560</name>
</gene>
<dbReference type="RefSeq" id="WP_343840538.1">
    <property type="nucleotide sequence ID" value="NZ_BAAAEI010000001.1"/>
</dbReference>
<dbReference type="EMBL" id="BAAAEI010000001">
    <property type="protein sequence ID" value="GAA0340772.1"/>
    <property type="molecule type" value="Genomic_DNA"/>
</dbReference>
<sequence length="222" mass="24163">MNHNNLFARLSGLSYLVLIVSGLFGMVYVPGVMFDWIDSIQTVSNLHDKSTLFRAGISACLLSFVSFTVLSGLLSKLFFNSSNLGALLLLSFGVMGATALLANTLNYINVATIMMGQPEVNEHTASQILAFASQFSNGFTLIQVITGIWLVIFGWLAYRTRMLPTVICVLLIVSGLVNYVAGFVLKFVFETGDVPIWLSLPGTLGEFSACLWLLIMGAKSQK</sequence>
<feature type="transmembrane region" description="Helical" evidence="1">
    <location>
        <begin position="139"/>
        <end position="158"/>
    </location>
</feature>
<evidence type="ECO:0000256" key="1">
    <source>
        <dbReference type="SAM" id="Phobius"/>
    </source>
</evidence>
<keyword evidence="1" id="KW-0472">Membrane</keyword>
<proteinExistence type="predicted"/>
<keyword evidence="1" id="KW-1133">Transmembrane helix</keyword>
<dbReference type="Proteomes" id="UP001501757">
    <property type="component" value="Unassembled WGS sequence"/>
</dbReference>
<comment type="caution">
    <text evidence="2">The sequence shown here is derived from an EMBL/GenBank/DDBJ whole genome shotgun (WGS) entry which is preliminary data.</text>
</comment>
<feature type="transmembrane region" description="Helical" evidence="1">
    <location>
        <begin position="51"/>
        <end position="74"/>
    </location>
</feature>
<keyword evidence="3" id="KW-1185">Reference proteome</keyword>
<feature type="transmembrane region" description="Helical" evidence="1">
    <location>
        <begin position="195"/>
        <end position="215"/>
    </location>
</feature>
<feature type="transmembrane region" description="Helical" evidence="1">
    <location>
        <begin position="165"/>
        <end position="189"/>
    </location>
</feature>